<dbReference type="Proteomes" id="UP000007266">
    <property type="component" value="Linkage group 3"/>
</dbReference>
<dbReference type="AlphaFoldDB" id="D6WDC4"/>
<organism evidence="1 2">
    <name type="scientific">Tribolium castaneum</name>
    <name type="common">Red flour beetle</name>
    <dbReference type="NCBI Taxonomy" id="7070"/>
    <lineage>
        <taxon>Eukaryota</taxon>
        <taxon>Metazoa</taxon>
        <taxon>Ecdysozoa</taxon>
        <taxon>Arthropoda</taxon>
        <taxon>Hexapoda</taxon>
        <taxon>Insecta</taxon>
        <taxon>Pterygota</taxon>
        <taxon>Neoptera</taxon>
        <taxon>Endopterygota</taxon>
        <taxon>Coleoptera</taxon>
        <taxon>Polyphaga</taxon>
        <taxon>Cucujiformia</taxon>
        <taxon>Tenebrionidae</taxon>
        <taxon>Tenebrionidae incertae sedis</taxon>
        <taxon>Tribolium</taxon>
    </lineage>
</organism>
<protein>
    <submittedName>
        <fullName evidence="1">Uncharacterized protein</fullName>
    </submittedName>
</protein>
<dbReference type="EMBL" id="KQ971321">
    <property type="protein sequence ID" value="EEZ99546.1"/>
    <property type="molecule type" value="Genomic_DNA"/>
</dbReference>
<accession>D6WDC4</accession>
<reference evidence="1 2" key="1">
    <citation type="journal article" date="2008" name="Nature">
        <title>The genome of the model beetle and pest Tribolium castaneum.</title>
        <authorList>
            <consortium name="Tribolium Genome Sequencing Consortium"/>
            <person name="Richards S."/>
            <person name="Gibbs R.A."/>
            <person name="Weinstock G.M."/>
            <person name="Brown S.J."/>
            <person name="Denell R."/>
            <person name="Beeman R.W."/>
            <person name="Gibbs R."/>
            <person name="Beeman R.W."/>
            <person name="Brown S.J."/>
            <person name="Bucher G."/>
            <person name="Friedrich M."/>
            <person name="Grimmelikhuijzen C.J."/>
            <person name="Klingler M."/>
            <person name="Lorenzen M."/>
            <person name="Richards S."/>
            <person name="Roth S."/>
            <person name="Schroder R."/>
            <person name="Tautz D."/>
            <person name="Zdobnov E.M."/>
            <person name="Muzny D."/>
            <person name="Gibbs R.A."/>
            <person name="Weinstock G.M."/>
            <person name="Attaway T."/>
            <person name="Bell S."/>
            <person name="Buhay C.J."/>
            <person name="Chandrabose M.N."/>
            <person name="Chavez D."/>
            <person name="Clerk-Blankenburg K.P."/>
            <person name="Cree A."/>
            <person name="Dao M."/>
            <person name="Davis C."/>
            <person name="Chacko J."/>
            <person name="Dinh H."/>
            <person name="Dugan-Rocha S."/>
            <person name="Fowler G."/>
            <person name="Garner T.T."/>
            <person name="Garnes J."/>
            <person name="Gnirke A."/>
            <person name="Hawes A."/>
            <person name="Hernandez J."/>
            <person name="Hines S."/>
            <person name="Holder M."/>
            <person name="Hume J."/>
            <person name="Jhangiani S.N."/>
            <person name="Joshi V."/>
            <person name="Khan Z.M."/>
            <person name="Jackson L."/>
            <person name="Kovar C."/>
            <person name="Kowis A."/>
            <person name="Lee S."/>
            <person name="Lewis L.R."/>
            <person name="Margolis J."/>
            <person name="Morgan M."/>
            <person name="Nazareth L.V."/>
            <person name="Nguyen N."/>
            <person name="Okwuonu G."/>
            <person name="Parker D."/>
            <person name="Richards S."/>
            <person name="Ruiz S.J."/>
            <person name="Santibanez J."/>
            <person name="Savard J."/>
            <person name="Scherer S.E."/>
            <person name="Schneider B."/>
            <person name="Sodergren E."/>
            <person name="Tautz D."/>
            <person name="Vattahil S."/>
            <person name="Villasana D."/>
            <person name="White C.S."/>
            <person name="Wright R."/>
            <person name="Park Y."/>
            <person name="Beeman R.W."/>
            <person name="Lord J."/>
            <person name="Oppert B."/>
            <person name="Lorenzen M."/>
            <person name="Brown S."/>
            <person name="Wang L."/>
            <person name="Savard J."/>
            <person name="Tautz D."/>
            <person name="Richards S."/>
            <person name="Weinstock G."/>
            <person name="Gibbs R.A."/>
            <person name="Liu Y."/>
            <person name="Worley K."/>
            <person name="Weinstock G."/>
            <person name="Elsik C.G."/>
            <person name="Reese J.T."/>
            <person name="Elhaik E."/>
            <person name="Landan G."/>
            <person name="Graur D."/>
            <person name="Arensburger P."/>
            <person name="Atkinson P."/>
            <person name="Beeman R.W."/>
            <person name="Beidler J."/>
            <person name="Brown S.J."/>
            <person name="Demuth J.P."/>
            <person name="Drury D.W."/>
            <person name="Du Y.Z."/>
            <person name="Fujiwara H."/>
            <person name="Lorenzen M."/>
            <person name="Maselli V."/>
            <person name="Osanai M."/>
            <person name="Park Y."/>
            <person name="Robertson H.M."/>
            <person name="Tu Z."/>
            <person name="Wang J.J."/>
            <person name="Wang S."/>
            <person name="Richards S."/>
            <person name="Song H."/>
            <person name="Zhang L."/>
            <person name="Sodergren E."/>
            <person name="Werner D."/>
            <person name="Stanke M."/>
            <person name="Morgenstern B."/>
            <person name="Solovyev V."/>
            <person name="Kosarev P."/>
            <person name="Brown G."/>
            <person name="Chen H.C."/>
            <person name="Ermolaeva O."/>
            <person name="Hlavina W."/>
            <person name="Kapustin Y."/>
            <person name="Kiryutin B."/>
            <person name="Kitts P."/>
            <person name="Maglott D."/>
            <person name="Pruitt K."/>
            <person name="Sapojnikov V."/>
            <person name="Souvorov A."/>
            <person name="Mackey A.J."/>
            <person name="Waterhouse R.M."/>
            <person name="Wyder S."/>
            <person name="Zdobnov E.M."/>
            <person name="Zdobnov E.M."/>
            <person name="Wyder S."/>
            <person name="Kriventseva E.V."/>
            <person name="Kadowaki T."/>
            <person name="Bork P."/>
            <person name="Aranda M."/>
            <person name="Bao R."/>
            <person name="Beermann A."/>
            <person name="Berns N."/>
            <person name="Bolognesi R."/>
            <person name="Bonneton F."/>
            <person name="Bopp D."/>
            <person name="Brown S.J."/>
            <person name="Bucher G."/>
            <person name="Butts T."/>
            <person name="Chaumot A."/>
            <person name="Denell R.E."/>
            <person name="Ferrier D.E."/>
            <person name="Friedrich M."/>
            <person name="Gordon C.M."/>
            <person name="Jindra M."/>
            <person name="Klingler M."/>
            <person name="Lan Q."/>
            <person name="Lattorff H.M."/>
            <person name="Laudet V."/>
            <person name="von Levetsow C."/>
            <person name="Liu Z."/>
            <person name="Lutz R."/>
            <person name="Lynch J.A."/>
            <person name="da Fonseca R.N."/>
            <person name="Posnien N."/>
            <person name="Reuter R."/>
            <person name="Roth S."/>
            <person name="Savard J."/>
            <person name="Schinko J.B."/>
            <person name="Schmitt C."/>
            <person name="Schoppmeier M."/>
            <person name="Schroder R."/>
            <person name="Shippy T.D."/>
            <person name="Simonnet F."/>
            <person name="Marques-Souza H."/>
            <person name="Tautz D."/>
            <person name="Tomoyasu Y."/>
            <person name="Trauner J."/>
            <person name="Van der Zee M."/>
            <person name="Vervoort M."/>
            <person name="Wittkopp N."/>
            <person name="Wimmer E.A."/>
            <person name="Yang X."/>
            <person name="Jones A.K."/>
            <person name="Sattelle D.B."/>
            <person name="Ebert P.R."/>
            <person name="Nelson D."/>
            <person name="Scott J.G."/>
            <person name="Beeman R.W."/>
            <person name="Muthukrishnan S."/>
            <person name="Kramer K.J."/>
            <person name="Arakane Y."/>
            <person name="Beeman R.W."/>
            <person name="Zhu Q."/>
            <person name="Hogenkamp D."/>
            <person name="Dixit R."/>
            <person name="Oppert B."/>
            <person name="Jiang H."/>
            <person name="Zou Z."/>
            <person name="Marshall J."/>
            <person name="Elpidina E."/>
            <person name="Vinokurov K."/>
            <person name="Oppert C."/>
            <person name="Zou Z."/>
            <person name="Evans J."/>
            <person name="Lu Z."/>
            <person name="Zhao P."/>
            <person name="Sumathipala N."/>
            <person name="Altincicek B."/>
            <person name="Vilcinskas A."/>
            <person name="Williams M."/>
            <person name="Hultmark D."/>
            <person name="Hetru C."/>
            <person name="Jiang H."/>
            <person name="Grimmelikhuijzen C.J."/>
            <person name="Hauser F."/>
            <person name="Cazzamali G."/>
            <person name="Williamson M."/>
            <person name="Park Y."/>
            <person name="Li B."/>
            <person name="Tanaka Y."/>
            <person name="Predel R."/>
            <person name="Neupert S."/>
            <person name="Schachtner J."/>
            <person name="Verleyen P."/>
            <person name="Raible F."/>
            <person name="Bork P."/>
            <person name="Friedrich M."/>
            <person name="Walden K.K."/>
            <person name="Robertson H.M."/>
            <person name="Angeli S."/>
            <person name="Foret S."/>
            <person name="Bucher G."/>
            <person name="Schuetz S."/>
            <person name="Maleszka R."/>
            <person name="Wimmer E.A."/>
            <person name="Beeman R.W."/>
            <person name="Lorenzen M."/>
            <person name="Tomoyasu Y."/>
            <person name="Miller S.C."/>
            <person name="Grossmann D."/>
            <person name="Bucher G."/>
        </authorList>
    </citation>
    <scope>NUCLEOTIDE SEQUENCE [LARGE SCALE GENOMIC DNA]</scope>
    <source>
        <strain evidence="1 2">Georgia GA2</strain>
    </source>
</reference>
<name>D6WDC4_TRICA</name>
<proteinExistence type="predicted"/>
<gene>
    <name evidence="1" type="primary">AUGUSTUS-3.0.2_00128</name>
    <name evidence="1" type="ORF">TcasGA2_TC000128</name>
</gene>
<dbReference type="HOGENOM" id="CLU_2500828_0_0_1"/>
<reference evidence="1 2" key="2">
    <citation type="journal article" date="2010" name="Nucleic Acids Res.">
        <title>BeetleBase in 2010: revisions to provide comprehensive genomic information for Tribolium castaneum.</title>
        <authorList>
            <person name="Kim H.S."/>
            <person name="Murphy T."/>
            <person name="Xia J."/>
            <person name="Caragea D."/>
            <person name="Park Y."/>
            <person name="Beeman R.W."/>
            <person name="Lorenzen M.D."/>
            <person name="Butcher S."/>
            <person name="Manak J.R."/>
            <person name="Brown S.J."/>
        </authorList>
    </citation>
    <scope>GENOME REANNOTATION</scope>
    <source>
        <strain evidence="1 2">Georgia GA2</strain>
    </source>
</reference>
<sequence>MTLPPLVEWCLLPRRPRPLMRLESSAEARSTTPWADIDDMMCKGCTHEGIAITAPLDTVAFTLAADGPINTGENGGECRQTAKTNG</sequence>
<evidence type="ECO:0000313" key="2">
    <source>
        <dbReference type="Proteomes" id="UP000007266"/>
    </source>
</evidence>
<evidence type="ECO:0000313" key="1">
    <source>
        <dbReference type="EMBL" id="EEZ99546.1"/>
    </source>
</evidence>
<keyword evidence="2" id="KW-1185">Reference proteome</keyword>